<keyword evidence="3" id="KW-1185">Reference proteome</keyword>
<name>A0A3S2U3I7_ORYJA</name>
<reference evidence="2 3" key="2">
    <citation type="submission" date="2019-01" db="EMBL/GenBank/DDBJ databases">
        <title>A chromosome length genome reference of the Java medaka (oryzias javanicus).</title>
        <authorList>
            <person name="Herpin A."/>
            <person name="Takehana Y."/>
            <person name="Naruse K."/>
            <person name="Ansai S."/>
            <person name="Kawaguchi M."/>
        </authorList>
    </citation>
    <scope>NUCLEOTIDE SEQUENCE [LARGE SCALE GENOMIC DNA]</scope>
    <source>
        <strain evidence="2">RS831</strain>
        <tissue evidence="2">Whole body</tissue>
    </source>
</reference>
<evidence type="ECO:0000256" key="1">
    <source>
        <dbReference type="SAM" id="MobiDB-lite"/>
    </source>
</evidence>
<accession>A0A3S2U3I7</accession>
<organism evidence="2 3">
    <name type="scientific">Oryzias javanicus</name>
    <name type="common">Javanese ricefish</name>
    <name type="synonym">Aplocheilus javanicus</name>
    <dbReference type="NCBI Taxonomy" id="123683"/>
    <lineage>
        <taxon>Eukaryota</taxon>
        <taxon>Metazoa</taxon>
        <taxon>Chordata</taxon>
        <taxon>Craniata</taxon>
        <taxon>Vertebrata</taxon>
        <taxon>Euteleostomi</taxon>
        <taxon>Actinopterygii</taxon>
        <taxon>Neopterygii</taxon>
        <taxon>Teleostei</taxon>
        <taxon>Neoteleostei</taxon>
        <taxon>Acanthomorphata</taxon>
        <taxon>Ovalentaria</taxon>
        <taxon>Atherinomorphae</taxon>
        <taxon>Beloniformes</taxon>
        <taxon>Adrianichthyidae</taxon>
        <taxon>Oryziinae</taxon>
        <taxon>Oryzias</taxon>
    </lineage>
</organism>
<proteinExistence type="predicted"/>
<feature type="region of interest" description="Disordered" evidence="1">
    <location>
        <begin position="1"/>
        <end position="47"/>
    </location>
</feature>
<reference evidence="2 3" key="1">
    <citation type="submission" date="2018-11" db="EMBL/GenBank/DDBJ databases">
        <authorList>
            <person name="Lopez-Roques C."/>
            <person name="Donnadieu C."/>
            <person name="Bouchez O."/>
            <person name="Klopp C."/>
            <person name="Cabau C."/>
            <person name="Zahm M."/>
        </authorList>
    </citation>
    <scope>NUCLEOTIDE SEQUENCE [LARGE SCALE GENOMIC DNA]</scope>
    <source>
        <strain evidence="2">RS831</strain>
        <tissue evidence="2">Whole body</tissue>
    </source>
</reference>
<dbReference type="Proteomes" id="UP000283210">
    <property type="component" value="Chromosome 17"/>
</dbReference>
<sequence length="133" mass="15019">MLFLSRGTEAVTPKCAGGGQKHQGNTVHHISGLPKQTQRDASLSEPKMGRDLVENCHLKKEVMNLVPMENSPRQGRARHELSRWPSLSGAERQGEEAVVERAEEELKMKTDRFLNQPSKYSGNSAQHTEMWQR</sequence>
<feature type="compositionally biased region" description="Basic and acidic residues" evidence="1">
    <location>
        <begin position="92"/>
        <end position="112"/>
    </location>
</feature>
<feature type="compositionally biased region" description="Polar residues" evidence="1">
    <location>
        <begin position="22"/>
        <end position="41"/>
    </location>
</feature>
<dbReference type="OrthoDB" id="8930239at2759"/>
<protein>
    <submittedName>
        <fullName evidence="2">Uncharacterized protein</fullName>
    </submittedName>
</protein>
<gene>
    <name evidence="2" type="ORF">OJAV_G00175990</name>
</gene>
<evidence type="ECO:0000313" key="3">
    <source>
        <dbReference type="Proteomes" id="UP000283210"/>
    </source>
</evidence>
<dbReference type="EMBL" id="CM012453">
    <property type="protein sequence ID" value="RVE61967.1"/>
    <property type="molecule type" value="Genomic_DNA"/>
</dbReference>
<feature type="region of interest" description="Disordered" evidence="1">
    <location>
        <begin position="66"/>
        <end position="133"/>
    </location>
</feature>
<dbReference type="AlphaFoldDB" id="A0A3S2U3I7"/>
<feature type="compositionally biased region" description="Polar residues" evidence="1">
    <location>
        <begin position="113"/>
        <end position="133"/>
    </location>
</feature>
<evidence type="ECO:0000313" key="2">
    <source>
        <dbReference type="EMBL" id="RVE61967.1"/>
    </source>
</evidence>